<keyword evidence="3" id="KW-1185">Reference proteome</keyword>
<comment type="caution">
    <text evidence="2">The sequence shown here is derived from an EMBL/GenBank/DDBJ whole genome shotgun (WGS) entry which is preliminary data.</text>
</comment>
<evidence type="ECO:0000313" key="2">
    <source>
        <dbReference type="EMBL" id="OZG63629.1"/>
    </source>
</evidence>
<gene>
    <name evidence="2" type="ORF">BHAP_1735</name>
</gene>
<dbReference type="OrthoDB" id="3225550at2"/>
<sequence>MSQVEERQTIWRVVFPSSNVGLDESFRVTAAPIYGSGRRLASHSEASSDVDNAMLHSWVVSRAMLEIPAGCAYSTGCYYNAFPAAYWAKWTGVRVVTLRMSVRGEATVIVHRSDSSARDHVVSTTPVLSREKPQSISVDIQIGDMADGGWLWFDVEAGNSGSVTLSDAVWMTDSPAKRQLTASLAITTMNKPQWCIRQFNLLADMADMSLIDAIYVIDQGTRRYPRA</sequence>
<protein>
    <submittedName>
        <fullName evidence="2">Glycosyl transferase</fullName>
    </submittedName>
</protein>
<dbReference type="GO" id="GO:0016740">
    <property type="term" value="F:transferase activity"/>
    <property type="evidence" value="ECO:0007669"/>
    <property type="project" value="UniProtKB-KW"/>
</dbReference>
<proteinExistence type="predicted"/>
<dbReference type="RefSeq" id="WP_094730312.1">
    <property type="nucleotide sequence ID" value="NZ_MWWY01000034.1"/>
</dbReference>
<dbReference type="Gene3D" id="3.90.550.60">
    <property type="match status" value="1"/>
</dbReference>
<accession>A0A261FWR8</accession>
<dbReference type="AlphaFoldDB" id="A0A261FWR8"/>
<keyword evidence="2" id="KW-0808">Transferase</keyword>
<dbReference type="EMBL" id="MWWY01000034">
    <property type="protein sequence ID" value="OZG63629.1"/>
    <property type="molecule type" value="Genomic_DNA"/>
</dbReference>
<dbReference type="InterPro" id="IPR040492">
    <property type="entry name" value="GlfT2_N"/>
</dbReference>
<feature type="domain" description="Galactofuranosyltransferase GlfT2 N-terminal" evidence="1">
    <location>
        <begin position="57"/>
        <end position="173"/>
    </location>
</feature>
<reference evidence="2 3" key="1">
    <citation type="journal article" date="2017" name="BMC Genomics">
        <title>Comparative genomic and phylogenomic analyses of the Bifidobacteriaceae family.</title>
        <authorList>
            <person name="Lugli G.A."/>
            <person name="Milani C."/>
            <person name="Turroni F."/>
            <person name="Duranti S."/>
            <person name="Mancabelli L."/>
            <person name="Mangifesta M."/>
            <person name="Ferrario C."/>
            <person name="Modesto M."/>
            <person name="Mattarelli P."/>
            <person name="Jiri K."/>
            <person name="van Sinderen D."/>
            <person name="Ventura M."/>
        </authorList>
    </citation>
    <scope>NUCLEOTIDE SEQUENCE [LARGE SCALE GENOMIC DNA]</scope>
    <source>
        <strain evidence="2 3">DSM 100202</strain>
    </source>
</reference>
<evidence type="ECO:0000313" key="3">
    <source>
        <dbReference type="Proteomes" id="UP000216074"/>
    </source>
</evidence>
<dbReference type="Proteomes" id="UP000216074">
    <property type="component" value="Unassembled WGS sequence"/>
</dbReference>
<name>A0A261FWR8_9BIFI</name>
<evidence type="ECO:0000259" key="1">
    <source>
        <dbReference type="Pfam" id="PF17994"/>
    </source>
</evidence>
<dbReference type="Pfam" id="PF17994">
    <property type="entry name" value="Glft2_N"/>
    <property type="match status" value="1"/>
</dbReference>
<organism evidence="2 3">
    <name type="scientific">Bifidobacterium hapali</name>
    <dbReference type="NCBI Taxonomy" id="1630172"/>
    <lineage>
        <taxon>Bacteria</taxon>
        <taxon>Bacillati</taxon>
        <taxon>Actinomycetota</taxon>
        <taxon>Actinomycetes</taxon>
        <taxon>Bifidobacteriales</taxon>
        <taxon>Bifidobacteriaceae</taxon>
        <taxon>Bifidobacterium</taxon>
    </lineage>
</organism>